<sequence>MGRAIAEKFRQIGIEVVESVSPLTSAADVERVIFDAGRIDILVANLAEPPMTGPVDAIDDADWHRLFARLVDPLMHLVRAVTPQMLARKSGKIIAVTSAAPLKGIANNAAYCAARGAQNGFIKAVGLELARSGIQVNAIAQNYVNNDTYYPDDILDQPKFIEHVKRNVPTNRVGAPAETAELAAYLASENCTHMVGQLIPLAGGWAT</sequence>
<accession>A0A0R2SCK6</accession>
<dbReference type="PRINTS" id="PR00081">
    <property type="entry name" value="GDHRDH"/>
</dbReference>
<proteinExistence type="inferred from homology"/>
<dbReference type="Gene3D" id="3.40.50.720">
    <property type="entry name" value="NAD(P)-binding Rossmann-like Domain"/>
    <property type="match status" value="1"/>
</dbReference>
<dbReference type="PANTHER" id="PTHR42879">
    <property type="entry name" value="3-OXOACYL-(ACYL-CARRIER-PROTEIN) REDUCTASE"/>
    <property type="match status" value="1"/>
</dbReference>
<dbReference type="AlphaFoldDB" id="A0A0R2SCK6"/>
<reference evidence="2 3" key="1">
    <citation type="submission" date="2015-10" db="EMBL/GenBank/DDBJ databases">
        <title>Metagenome-Assembled Genomes uncover a global brackish microbiome.</title>
        <authorList>
            <person name="Hugerth L.W."/>
            <person name="Larsson J."/>
            <person name="Alneberg J."/>
            <person name="Lindh M.V."/>
            <person name="Legrand C."/>
            <person name="Pinhassi J."/>
            <person name="Andersson A.F."/>
        </authorList>
    </citation>
    <scope>NUCLEOTIDE SEQUENCE [LARGE SCALE GENOMIC DNA]</scope>
    <source>
        <strain evidence="2">BACL4 MAG-120507-bin80</strain>
    </source>
</reference>
<dbReference type="InterPro" id="IPR002347">
    <property type="entry name" value="SDR_fam"/>
</dbReference>
<protein>
    <submittedName>
        <fullName evidence="2">Short-chain dehydrogenase</fullName>
    </submittedName>
</protein>
<dbReference type="InterPro" id="IPR036291">
    <property type="entry name" value="NAD(P)-bd_dom_sf"/>
</dbReference>
<dbReference type="InterPro" id="IPR050259">
    <property type="entry name" value="SDR"/>
</dbReference>
<dbReference type="Pfam" id="PF13561">
    <property type="entry name" value="adh_short_C2"/>
    <property type="match status" value="1"/>
</dbReference>
<dbReference type="EMBL" id="LIBB01000064">
    <property type="protein sequence ID" value="KRO72502.1"/>
    <property type="molecule type" value="Genomic_DNA"/>
</dbReference>
<dbReference type="SUPFAM" id="SSF51735">
    <property type="entry name" value="NAD(P)-binding Rossmann-fold domains"/>
    <property type="match status" value="1"/>
</dbReference>
<dbReference type="Proteomes" id="UP000051934">
    <property type="component" value="Unassembled WGS sequence"/>
</dbReference>
<gene>
    <name evidence="2" type="ORF">ABR69_04945</name>
</gene>
<comment type="similarity">
    <text evidence="1">Belongs to the short-chain dehydrogenases/reductases (SDR) family.</text>
</comment>
<organism evidence="2 3">
    <name type="scientific">OM182 bacterium BACL3 MAG-120507-bin80</name>
    <dbReference type="NCBI Taxonomy" id="1655577"/>
    <lineage>
        <taxon>Bacteria</taxon>
        <taxon>Pseudomonadati</taxon>
        <taxon>Pseudomonadota</taxon>
        <taxon>Gammaproteobacteria</taxon>
        <taxon>OMG group</taxon>
        <taxon>OM182 clade</taxon>
    </lineage>
</organism>
<evidence type="ECO:0000313" key="3">
    <source>
        <dbReference type="Proteomes" id="UP000051934"/>
    </source>
</evidence>
<comment type="caution">
    <text evidence="2">The sequence shown here is derived from an EMBL/GenBank/DDBJ whole genome shotgun (WGS) entry which is preliminary data.</text>
</comment>
<evidence type="ECO:0000313" key="2">
    <source>
        <dbReference type="EMBL" id="KRO72502.1"/>
    </source>
</evidence>
<name>A0A0R2SCK6_9GAMM</name>
<evidence type="ECO:0000256" key="1">
    <source>
        <dbReference type="ARBA" id="ARBA00006484"/>
    </source>
</evidence>